<protein>
    <submittedName>
        <fullName evidence="1">Uncharacterized protein</fullName>
    </submittedName>
</protein>
<reference evidence="1" key="1">
    <citation type="journal article" date="2012" name="Proc. Natl. Acad. Sci. U.S.A.">
        <title>Antigenic diversity is generated by distinct evolutionary mechanisms in African trypanosome species.</title>
        <authorList>
            <person name="Jackson A.P."/>
            <person name="Berry A."/>
            <person name="Aslett M."/>
            <person name="Allison H.C."/>
            <person name="Burton P."/>
            <person name="Vavrova-Anderson J."/>
            <person name="Brown R."/>
            <person name="Browne H."/>
            <person name="Corton N."/>
            <person name="Hauser H."/>
            <person name="Gamble J."/>
            <person name="Gilderthorp R."/>
            <person name="Marcello L."/>
            <person name="McQuillan J."/>
            <person name="Otto T.D."/>
            <person name="Quail M.A."/>
            <person name="Sanders M.J."/>
            <person name="van Tonder A."/>
            <person name="Ginger M.L."/>
            <person name="Field M.C."/>
            <person name="Barry J.D."/>
            <person name="Hertz-Fowler C."/>
            <person name="Berriman M."/>
        </authorList>
    </citation>
    <scope>NUCLEOTIDE SEQUENCE</scope>
    <source>
        <strain evidence="1">Y486</strain>
    </source>
</reference>
<dbReference type="VEuPathDB" id="TriTrypDB:TvY486_0302100"/>
<proteinExistence type="predicted"/>
<feature type="non-terminal residue" evidence="1">
    <location>
        <position position="1"/>
    </location>
</feature>
<name>G0TSU4_TRYVY</name>
<dbReference type="EMBL" id="HE573019">
    <property type="protein sequence ID" value="CCC47023.1"/>
    <property type="molecule type" value="Genomic_DNA"/>
</dbReference>
<gene>
    <name evidence="1" type="ORF">TVY486_0302100</name>
</gene>
<accession>G0TSU4</accession>
<sequence length="636" mass="71909">QQRELWNQTYEQEEEARRAAAIAQGMEYTKYLPRTLSVIPNYYNKTVDPKGLWMMHVPEKYNGMTCPQLAVRHLFEAEETFNKSQGDVYALGNKYNTLFRNPYPFCGRYILSHLTGGTHLYLFLLRTKGPSHGGTLTVTAGQYNEEVVIQQCGQCLESKEENACFDDVHFRARLISEDRVVEAEVVAVRKKLNIGDGEKFIARVIRFRVPDPGVYKLEVKMVHFKGGAEEIGTSRTLGIIVDRLPARSVQRFIYNSVCDIQRNVYGSPMTVHVVPPATPPPSSLPPLCNATTNYNTSEGGQWVRLANESMPPDAQRDVSPLVARCGPSDRYCYGDARSLTDTGGYNDHLVWVPNTCRLRLFAKRSGGPTEKCLRSASYTKTISSVLFAGDSVVAEYYQNCKGLQLEKGGTGLRCNYTGIASLPQLSNEHLSMVSEILDNITSSVSVFATNLGMLSYIEDYTLEKWMGFIDAFVGEWQRRNITVLHGPHTTMPPHGFQPSESRSGDTRWKRYMQNQNTRSHALMKSPSLPKNSRYLEWAFWLTPPTVHHTVYRGTHQRNVLWERLTYEKLEKIGFTRIDALTPTATRQEATWDGLHYNLAAVLDEKPPRNPAAPVEEHNGGVSYMLFLVLLNVMCFS</sequence>
<evidence type="ECO:0000313" key="1">
    <source>
        <dbReference type="EMBL" id="CCC47023.1"/>
    </source>
</evidence>
<dbReference type="AlphaFoldDB" id="G0TSU4"/>
<organism evidence="1">
    <name type="scientific">Trypanosoma vivax (strain Y486)</name>
    <dbReference type="NCBI Taxonomy" id="1055687"/>
    <lineage>
        <taxon>Eukaryota</taxon>
        <taxon>Discoba</taxon>
        <taxon>Euglenozoa</taxon>
        <taxon>Kinetoplastea</taxon>
        <taxon>Metakinetoplastina</taxon>
        <taxon>Trypanosomatida</taxon>
        <taxon>Trypanosomatidae</taxon>
        <taxon>Trypanosoma</taxon>
        <taxon>Duttonella</taxon>
    </lineage>
</organism>